<feature type="region of interest" description="Disordered" evidence="1">
    <location>
        <begin position="342"/>
        <end position="531"/>
    </location>
</feature>
<feature type="compositionally biased region" description="Pro residues" evidence="1">
    <location>
        <begin position="105"/>
        <end position="165"/>
    </location>
</feature>
<feature type="compositionally biased region" description="Pro residues" evidence="1">
    <location>
        <begin position="66"/>
        <end position="81"/>
    </location>
</feature>
<organism evidence="2 3">
    <name type="scientific">Lophium mytilinum</name>
    <dbReference type="NCBI Taxonomy" id="390894"/>
    <lineage>
        <taxon>Eukaryota</taxon>
        <taxon>Fungi</taxon>
        <taxon>Dikarya</taxon>
        <taxon>Ascomycota</taxon>
        <taxon>Pezizomycotina</taxon>
        <taxon>Dothideomycetes</taxon>
        <taxon>Pleosporomycetidae</taxon>
        <taxon>Mytilinidiales</taxon>
        <taxon>Mytilinidiaceae</taxon>
        <taxon>Lophium</taxon>
    </lineage>
</organism>
<dbReference type="EMBL" id="MU004186">
    <property type="protein sequence ID" value="KAF2497851.1"/>
    <property type="molecule type" value="Genomic_DNA"/>
</dbReference>
<name>A0A6A6QZG9_9PEZI</name>
<feature type="compositionally biased region" description="Low complexity" evidence="1">
    <location>
        <begin position="91"/>
        <end position="104"/>
    </location>
</feature>
<keyword evidence="3" id="KW-1185">Reference proteome</keyword>
<dbReference type="PANTHER" id="PTHR34859">
    <property type="entry name" value="UNNAMED PRODUCT"/>
    <property type="match status" value="1"/>
</dbReference>
<feature type="region of interest" description="Disordered" evidence="1">
    <location>
        <begin position="1"/>
        <end position="173"/>
    </location>
</feature>
<feature type="compositionally biased region" description="Low complexity" evidence="1">
    <location>
        <begin position="498"/>
        <end position="512"/>
    </location>
</feature>
<feature type="compositionally biased region" description="Basic and acidic residues" evidence="1">
    <location>
        <begin position="231"/>
        <end position="251"/>
    </location>
</feature>
<dbReference type="OrthoDB" id="3801350at2759"/>
<feature type="compositionally biased region" description="Basic and acidic residues" evidence="1">
    <location>
        <begin position="461"/>
        <end position="487"/>
    </location>
</feature>
<evidence type="ECO:0000313" key="3">
    <source>
        <dbReference type="Proteomes" id="UP000799750"/>
    </source>
</evidence>
<evidence type="ECO:0000313" key="2">
    <source>
        <dbReference type="EMBL" id="KAF2497851.1"/>
    </source>
</evidence>
<proteinExistence type="predicted"/>
<accession>A0A6A6QZG9</accession>
<dbReference type="PANTHER" id="PTHR34859:SF2">
    <property type="entry name" value="LYSM DOMAIN-CONTAINING PROTEIN"/>
    <property type="match status" value="1"/>
</dbReference>
<sequence length="531" mass="58371">MGNTLSNRPEVQVAGHYRPVLTNCPCSPPSNPRLRSRSRSPSPRDYRSPRYPPAYPLRGGGGPIHYRPPPGAAYRSPPPTPVAYRSSPRGAYPMASPHAPAMAPRYPPTNPYTPQPYIPPQPHPQRQPPYQPPYQAPYQPPYQPQYQPPRPAAAQPQPQPQPQLPPAQRDYAHFPGDPFLDACFCKTACRCRKGTRVLYRSRRADGTMGEGEIRYELKEEVERGVGCGGNEHGDGDEGRRRKGRGEEGACRERVKKSERKVLGRMDAMERGRRKDVEELRRLVGRGMGGGGGMREGFERMGGRGMREQTFGMGGGGGDRFTGEPYGEMGGGGGIYPGMAEYGDLRYPPGEESIPEHEFGGQAQPFPMRGMPPRHGRPLRGGPRQSGWNPGRGMDDEGGLETVDPRGDFGNRGRGGPRGGRPLRGRRGMSGRGMRPGPPLDDSEGPAGNAGGEGEEAWEDEDFRREHYDVRERPMARPAEPQHQEQQHRPPPQARRSSRMGSGQSGAQRGARGARMDSVQDEEYGGGPDRTV</sequence>
<reference evidence="2" key="1">
    <citation type="journal article" date="2020" name="Stud. Mycol.">
        <title>101 Dothideomycetes genomes: a test case for predicting lifestyles and emergence of pathogens.</title>
        <authorList>
            <person name="Haridas S."/>
            <person name="Albert R."/>
            <person name="Binder M."/>
            <person name="Bloem J."/>
            <person name="Labutti K."/>
            <person name="Salamov A."/>
            <person name="Andreopoulos B."/>
            <person name="Baker S."/>
            <person name="Barry K."/>
            <person name="Bills G."/>
            <person name="Bluhm B."/>
            <person name="Cannon C."/>
            <person name="Castanera R."/>
            <person name="Culley D."/>
            <person name="Daum C."/>
            <person name="Ezra D."/>
            <person name="Gonzalez J."/>
            <person name="Henrissat B."/>
            <person name="Kuo A."/>
            <person name="Liang C."/>
            <person name="Lipzen A."/>
            <person name="Lutzoni F."/>
            <person name="Magnuson J."/>
            <person name="Mondo S."/>
            <person name="Nolan M."/>
            <person name="Ohm R."/>
            <person name="Pangilinan J."/>
            <person name="Park H.-J."/>
            <person name="Ramirez L."/>
            <person name="Alfaro M."/>
            <person name="Sun H."/>
            <person name="Tritt A."/>
            <person name="Yoshinaga Y."/>
            <person name="Zwiers L.-H."/>
            <person name="Turgeon B."/>
            <person name="Goodwin S."/>
            <person name="Spatafora J."/>
            <person name="Crous P."/>
            <person name="Grigoriev I."/>
        </authorList>
    </citation>
    <scope>NUCLEOTIDE SEQUENCE</scope>
    <source>
        <strain evidence="2">CBS 269.34</strain>
    </source>
</reference>
<protein>
    <submittedName>
        <fullName evidence="2">Uncharacterized protein</fullName>
    </submittedName>
</protein>
<feature type="region of interest" description="Disordered" evidence="1">
    <location>
        <begin position="226"/>
        <end position="251"/>
    </location>
</feature>
<dbReference type="Proteomes" id="UP000799750">
    <property type="component" value="Unassembled WGS sequence"/>
</dbReference>
<dbReference type="AlphaFoldDB" id="A0A6A6QZG9"/>
<dbReference type="PRINTS" id="PR01217">
    <property type="entry name" value="PRICHEXTENSN"/>
</dbReference>
<gene>
    <name evidence="2" type="ORF">BU16DRAFT_616423</name>
</gene>
<evidence type="ECO:0000256" key="1">
    <source>
        <dbReference type="SAM" id="MobiDB-lite"/>
    </source>
</evidence>